<proteinExistence type="predicted"/>
<dbReference type="OrthoDB" id="2506366at2759"/>
<evidence type="ECO:0000313" key="3">
    <source>
        <dbReference type="Proteomes" id="UP000765509"/>
    </source>
</evidence>
<name>A0A9Q3GXZ5_9BASI</name>
<accession>A0A9Q3GXZ5</accession>
<evidence type="ECO:0000256" key="1">
    <source>
        <dbReference type="SAM" id="MobiDB-lite"/>
    </source>
</evidence>
<dbReference type="AlphaFoldDB" id="A0A9Q3GXZ5"/>
<feature type="region of interest" description="Disordered" evidence="1">
    <location>
        <begin position="29"/>
        <end position="82"/>
    </location>
</feature>
<dbReference type="EMBL" id="AVOT02007513">
    <property type="protein sequence ID" value="MBW0484061.1"/>
    <property type="molecule type" value="Genomic_DNA"/>
</dbReference>
<keyword evidence="3" id="KW-1185">Reference proteome</keyword>
<protein>
    <submittedName>
        <fullName evidence="2">Uncharacterized protein</fullName>
    </submittedName>
</protein>
<comment type="caution">
    <text evidence="2">The sequence shown here is derived from an EMBL/GenBank/DDBJ whole genome shotgun (WGS) entry which is preliminary data.</text>
</comment>
<reference evidence="2" key="1">
    <citation type="submission" date="2021-03" db="EMBL/GenBank/DDBJ databases">
        <title>Draft genome sequence of rust myrtle Austropuccinia psidii MF-1, a brazilian biotype.</title>
        <authorList>
            <person name="Quecine M.C."/>
            <person name="Pachon D.M.R."/>
            <person name="Bonatelli M.L."/>
            <person name="Correr F.H."/>
            <person name="Franceschini L.M."/>
            <person name="Leite T.F."/>
            <person name="Margarido G.R.A."/>
            <person name="Almeida C.A."/>
            <person name="Ferrarezi J.A."/>
            <person name="Labate C.A."/>
        </authorList>
    </citation>
    <scope>NUCLEOTIDE SEQUENCE</scope>
    <source>
        <strain evidence="2">MF-1</strain>
    </source>
</reference>
<organism evidence="2 3">
    <name type="scientific">Austropuccinia psidii MF-1</name>
    <dbReference type="NCBI Taxonomy" id="1389203"/>
    <lineage>
        <taxon>Eukaryota</taxon>
        <taxon>Fungi</taxon>
        <taxon>Dikarya</taxon>
        <taxon>Basidiomycota</taxon>
        <taxon>Pucciniomycotina</taxon>
        <taxon>Pucciniomycetes</taxon>
        <taxon>Pucciniales</taxon>
        <taxon>Sphaerophragmiaceae</taxon>
        <taxon>Austropuccinia</taxon>
    </lineage>
</organism>
<dbReference type="Proteomes" id="UP000765509">
    <property type="component" value="Unassembled WGS sequence"/>
</dbReference>
<gene>
    <name evidence="2" type="ORF">O181_023776</name>
</gene>
<sequence length="149" mass="17196">MQGHKDFSDAEIIHQKDLSIQQGFIGLLEREGKRKESSFTAKNSPMEETKTIPRIFRQQKSPSPSSRPMEASDPFTSKQPNTLQKGVNIHTQVSNPLKNETPRNSTPIVKIRTKNYRLWFDGKEVERFIKRAENIAKFEGIKKEDILLE</sequence>
<evidence type="ECO:0000313" key="2">
    <source>
        <dbReference type="EMBL" id="MBW0484061.1"/>
    </source>
</evidence>